<evidence type="ECO:0000313" key="1">
    <source>
        <dbReference type="EMBL" id="KKM16696.1"/>
    </source>
</evidence>
<dbReference type="EMBL" id="LAZR01014619">
    <property type="protein sequence ID" value="KKM16696.1"/>
    <property type="molecule type" value="Genomic_DNA"/>
</dbReference>
<organism evidence="1">
    <name type="scientific">marine sediment metagenome</name>
    <dbReference type="NCBI Taxonomy" id="412755"/>
    <lineage>
        <taxon>unclassified sequences</taxon>
        <taxon>metagenomes</taxon>
        <taxon>ecological metagenomes</taxon>
    </lineage>
</organism>
<sequence>MKGNKMKAIKIKKQHIKYLKVLIERDKDAQIAFKTASRLMKEASIDMWDFLNDHYDTRKMGTRGHLDHEKMVITDYSINRKETQ</sequence>
<comment type="caution">
    <text evidence="1">The sequence shown here is derived from an EMBL/GenBank/DDBJ whole genome shotgun (WGS) entry which is preliminary data.</text>
</comment>
<dbReference type="AlphaFoldDB" id="A0A0F9HN41"/>
<reference evidence="1" key="1">
    <citation type="journal article" date="2015" name="Nature">
        <title>Complex archaea that bridge the gap between prokaryotes and eukaryotes.</title>
        <authorList>
            <person name="Spang A."/>
            <person name="Saw J.H."/>
            <person name="Jorgensen S.L."/>
            <person name="Zaremba-Niedzwiedzka K."/>
            <person name="Martijn J."/>
            <person name="Lind A.E."/>
            <person name="van Eijk R."/>
            <person name="Schleper C."/>
            <person name="Guy L."/>
            <person name="Ettema T.J."/>
        </authorList>
    </citation>
    <scope>NUCLEOTIDE SEQUENCE</scope>
</reference>
<protein>
    <submittedName>
        <fullName evidence="1">Uncharacterized protein</fullName>
    </submittedName>
</protein>
<gene>
    <name evidence="1" type="ORF">LCGC14_1683260</name>
</gene>
<accession>A0A0F9HN41</accession>
<proteinExistence type="predicted"/>
<name>A0A0F9HN41_9ZZZZ</name>